<feature type="transmembrane region" description="Helical" evidence="1">
    <location>
        <begin position="6"/>
        <end position="24"/>
    </location>
</feature>
<feature type="transmembrane region" description="Helical" evidence="1">
    <location>
        <begin position="200"/>
        <end position="218"/>
    </location>
</feature>
<feature type="transmembrane region" description="Helical" evidence="1">
    <location>
        <begin position="169"/>
        <end position="185"/>
    </location>
</feature>
<evidence type="ECO:0000313" key="4">
    <source>
        <dbReference type="Proteomes" id="UP001060012"/>
    </source>
</evidence>
<accession>A0ABY5E5R4</accession>
<dbReference type="EMBL" id="CP100595">
    <property type="protein sequence ID" value="UTJ06068.1"/>
    <property type="molecule type" value="Genomic_DNA"/>
</dbReference>
<dbReference type="RefSeq" id="WP_254576248.1">
    <property type="nucleotide sequence ID" value="NZ_CP100595.1"/>
</dbReference>
<dbReference type="Pfam" id="PF13231">
    <property type="entry name" value="PMT_2"/>
    <property type="match status" value="1"/>
</dbReference>
<feature type="transmembrane region" description="Helical" evidence="1">
    <location>
        <begin position="61"/>
        <end position="81"/>
    </location>
</feature>
<keyword evidence="1" id="KW-0812">Transmembrane</keyword>
<reference evidence="3" key="1">
    <citation type="submission" date="2022-07" db="EMBL/GenBank/DDBJ databases">
        <title>Arcobacter roscoffensis sp. nov., a marine bacterium isolated from coastal seawater collected from Roscoff, France.</title>
        <authorList>
            <person name="Pascual J."/>
            <person name="Lepeaux C."/>
            <person name="Methner A."/>
            <person name="Overmann J."/>
        </authorList>
    </citation>
    <scope>NUCLEOTIDE SEQUENCE</scope>
    <source>
        <strain evidence="3">ARW1-2F2</strain>
    </source>
</reference>
<gene>
    <name evidence="3" type="ORF">NJU99_12565</name>
</gene>
<feature type="transmembrane region" description="Helical" evidence="1">
    <location>
        <begin position="256"/>
        <end position="275"/>
    </location>
</feature>
<feature type="transmembrane region" description="Helical" evidence="1">
    <location>
        <begin position="138"/>
        <end position="162"/>
    </location>
</feature>
<dbReference type="InterPro" id="IPR038731">
    <property type="entry name" value="RgtA/B/C-like"/>
</dbReference>
<sequence>MTNIKYDYLFYLILSFLVVILVYVSNTLSISYKEALNVFENSSVLSYITNSSIYIFGQNDIALRLPFIIFYTLSILLMYELTNNYFKYKKDQFLSILIFMILPGVLSASLLVNSAIIVLFFTLLYIYLYERNKAHPHWLLFLLVFIDNSFAIFFLALFFYSLKEKDKKTIYISLFLFSLSMYIYGFETDGKPKGYFLDTFAIYATIFSPLVFIYFIYTIYRAGIKNKRNFVWYITTTALLVSLLFSFRQRVYIEDFAPYVVISIPFMLKMFYHSYRIRLSIFRKKHYIGAIIVLSMLVINCVLTVVNKPLYLFLPNEKKHFAYKYHFAKEIAAELKKYRIKKVNVYDERLQLRLKYYGIEKSNDYYLLKRKYDNYKNVISISYYNKELIQLYLYEKK</sequence>
<evidence type="ECO:0000256" key="1">
    <source>
        <dbReference type="SAM" id="Phobius"/>
    </source>
</evidence>
<feature type="transmembrane region" description="Helical" evidence="1">
    <location>
        <begin position="93"/>
        <end position="126"/>
    </location>
</feature>
<proteinExistence type="predicted"/>
<protein>
    <submittedName>
        <fullName evidence="3">Glycosyltransferase family 39 protein</fullName>
    </submittedName>
</protein>
<feature type="transmembrane region" description="Helical" evidence="1">
    <location>
        <begin position="287"/>
        <end position="306"/>
    </location>
</feature>
<keyword evidence="4" id="KW-1185">Reference proteome</keyword>
<feature type="transmembrane region" description="Helical" evidence="1">
    <location>
        <begin position="230"/>
        <end position="250"/>
    </location>
</feature>
<feature type="domain" description="Glycosyltransferase RgtA/B/C/D-like" evidence="2">
    <location>
        <begin position="44"/>
        <end position="146"/>
    </location>
</feature>
<organism evidence="3 4">
    <name type="scientific">Arcobacter roscoffensis</name>
    <dbReference type="NCBI Taxonomy" id="2961520"/>
    <lineage>
        <taxon>Bacteria</taxon>
        <taxon>Pseudomonadati</taxon>
        <taxon>Campylobacterota</taxon>
        <taxon>Epsilonproteobacteria</taxon>
        <taxon>Campylobacterales</taxon>
        <taxon>Arcobacteraceae</taxon>
        <taxon>Arcobacter</taxon>
    </lineage>
</organism>
<keyword evidence="1" id="KW-0472">Membrane</keyword>
<evidence type="ECO:0000259" key="2">
    <source>
        <dbReference type="Pfam" id="PF13231"/>
    </source>
</evidence>
<keyword evidence="1" id="KW-1133">Transmembrane helix</keyword>
<name>A0ABY5E5R4_9BACT</name>
<evidence type="ECO:0000313" key="3">
    <source>
        <dbReference type="EMBL" id="UTJ06068.1"/>
    </source>
</evidence>
<dbReference type="Proteomes" id="UP001060012">
    <property type="component" value="Chromosome"/>
</dbReference>